<feature type="domain" description="EGF-like" evidence="3">
    <location>
        <begin position="135"/>
        <end position="171"/>
    </location>
</feature>
<dbReference type="Gene3D" id="2.10.25.10">
    <property type="entry name" value="Laminin"/>
    <property type="match status" value="1"/>
</dbReference>
<sequence length="234" mass="25922">MAKHLIHFLTNLLMSYTFTKAKGNCDTGFCQTYTFDIYGDALQEKELVAYVFYNSVTPNPVQCYLWCIHDCQCLSFNYKEKKDASYCELNDASNFTHNSSLERSSGSRYYNLRRIYQRKQEKSCTDDVTCANGCCKNNPCLNGGTCSEVCEPTGIRYSCSCGAAYGGRHCQNSLKNCQDHKAAGSNSSGDAPIGRPTLSNELTSLGSEIIRLTGELLADTNADTIQMVPCKQIA</sequence>
<feature type="disulfide bond" evidence="1">
    <location>
        <begin position="161"/>
        <end position="170"/>
    </location>
</feature>
<comment type="caution">
    <text evidence="5">The sequence shown here is derived from an EMBL/GenBank/DDBJ whole genome shotgun (WGS) entry which is preliminary data.</text>
</comment>
<feature type="domain" description="Apple" evidence="4">
    <location>
        <begin position="30"/>
        <end position="114"/>
    </location>
</feature>
<keyword evidence="1" id="KW-0245">EGF-like domain</keyword>
<accession>A0A3M6UMI0</accession>
<keyword evidence="2" id="KW-0732">Signal</keyword>
<dbReference type="PROSITE" id="PS50948">
    <property type="entry name" value="PAN"/>
    <property type="match status" value="1"/>
</dbReference>
<dbReference type="AlphaFoldDB" id="A0A3M6UMI0"/>
<evidence type="ECO:0008006" key="7">
    <source>
        <dbReference type="Google" id="ProtNLM"/>
    </source>
</evidence>
<keyword evidence="1" id="KW-1015">Disulfide bond</keyword>
<dbReference type="EMBL" id="RCHS01001178">
    <property type="protein sequence ID" value="RMX54845.1"/>
    <property type="molecule type" value="Genomic_DNA"/>
</dbReference>
<feature type="signal peptide" evidence="2">
    <location>
        <begin position="1"/>
        <end position="21"/>
    </location>
</feature>
<evidence type="ECO:0000313" key="6">
    <source>
        <dbReference type="Proteomes" id="UP000275408"/>
    </source>
</evidence>
<dbReference type="Proteomes" id="UP000275408">
    <property type="component" value="Unassembled WGS sequence"/>
</dbReference>
<evidence type="ECO:0000259" key="4">
    <source>
        <dbReference type="PROSITE" id="PS50948"/>
    </source>
</evidence>
<evidence type="ECO:0000256" key="1">
    <source>
        <dbReference type="PROSITE-ProRule" id="PRU00076"/>
    </source>
</evidence>
<dbReference type="InterPro" id="IPR003609">
    <property type="entry name" value="Pan_app"/>
</dbReference>
<dbReference type="OrthoDB" id="5945149at2759"/>
<dbReference type="CDD" id="cd00054">
    <property type="entry name" value="EGF_CA"/>
    <property type="match status" value="1"/>
</dbReference>
<dbReference type="SUPFAM" id="SSF57196">
    <property type="entry name" value="EGF/Laminin"/>
    <property type="match status" value="1"/>
</dbReference>
<proteinExistence type="predicted"/>
<keyword evidence="6" id="KW-1185">Reference proteome</keyword>
<dbReference type="InterPro" id="IPR000742">
    <property type="entry name" value="EGF"/>
</dbReference>
<evidence type="ECO:0000256" key="2">
    <source>
        <dbReference type="SAM" id="SignalP"/>
    </source>
</evidence>
<dbReference type="PROSITE" id="PS50026">
    <property type="entry name" value="EGF_3"/>
    <property type="match status" value="1"/>
</dbReference>
<name>A0A3M6UMI0_POCDA</name>
<organism evidence="5 6">
    <name type="scientific">Pocillopora damicornis</name>
    <name type="common">Cauliflower coral</name>
    <name type="synonym">Millepora damicornis</name>
    <dbReference type="NCBI Taxonomy" id="46731"/>
    <lineage>
        <taxon>Eukaryota</taxon>
        <taxon>Metazoa</taxon>
        <taxon>Cnidaria</taxon>
        <taxon>Anthozoa</taxon>
        <taxon>Hexacorallia</taxon>
        <taxon>Scleractinia</taxon>
        <taxon>Astrocoeniina</taxon>
        <taxon>Pocilloporidae</taxon>
        <taxon>Pocillopora</taxon>
    </lineage>
</organism>
<evidence type="ECO:0000259" key="3">
    <source>
        <dbReference type="PROSITE" id="PS50026"/>
    </source>
</evidence>
<dbReference type="PROSITE" id="PS00022">
    <property type="entry name" value="EGF_1"/>
    <property type="match status" value="1"/>
</dbReference>
<evidence type="ECO:0000313" key="5">
    <source>
        <dbReference type="EMBL" id="RMX54845.1"/>
    </source>
</evidence>
<feature type="chain" id="PRO_5018037649" description="EGF-like domain-containing protein" evidence="2">
    <location>
        <begin position="22"/>
        <end position="234"/>
    </location>
</feature>
<comment type="caution">
    <text evidence="1">Lacks conserved residue(s) required for the propagation of feature annotation.</text>
</comment>
<protein>
    <recommendedName>
        <fullName evidence="7">EGF-like domain-containing protein</fullName>
    </recommendedName>
</protein>
<gene>
    <name evidence="5" type="ORF">pdam_00011172</name>
</gene>
<reference evidence="5 6" key="1">
    <citation type="journal article" date="2018" name="Sci. Rep.">
        <title>Comparative analysis of the Pocillopora damicornis genome highlights role of immune system in coral evolution.</title>
        <authorList>
            <person name="Cunning R."/>
            <person name="Bay R.A."/>
            <person name="Gillette P."/>
            <person name="Baker A.C."/>
            <person name="Traylor-Knowles N."/>
        </authorList>
    </citation>
    <scope>NUCLEOTIDE SEQUENCE [LARGE SCALE GENOMIC DNA]</scope>
    <source>
        <strain evidence="5">RSMAS</strain>
        <tissue evidence="5">Whole animal</tissue>
    </source>
</reference>